<dbReference type="Proteomes" id="UP001215827">
    <property type="component" value="Chromosome"/>
</dbReference>
<name>A0ABY8FNN1_9SPHN</name>
<evidence type="ECO:0000313" key="3">
    <source>
        <dbReference type="Proteomes" id="UP001215827"/>
    </source>
</evidence>
<keyword evidence="3" id="KW-1185">Reference proteome</keyword>
<feature type="domain" description="SGNH hydrolase-type esterase" evidence="1">
    <location>
        <begin position="62"/>
        <end position="223"/>
    </location>
</feature>
<protein>
    <submittedName>
        <fullName evidence="2">Arylesterase</fullName>
    </submittedName>
</protein>
<dbReference type="InterPro" id="IPR013830">
    <property type="entry name" value="SGNH_hydro"/>
</dbReference>
<organism evidence="2 3">
    <name type="scientific">Altererythrobacter arenosus</name>
    <dbReference type="NCBI Taxonomy" id="3032592"/>
    <lineage>
        <taxon>Bacteria</taxon>
        <taxon>Pseudomonadati</taxon>
        <taxon>Pseudomonadota</taxon>
        <taxon>Alphaproteobacteria</taxon>
        <taxon>Sphingomonadales</taxon>
        <taxon>Erythrobacteraceae</taxon>
        <taxon>Altererythrobacter</taxon>
    </lineage>
</organism>
<dbReference type="RefSeq" id="WP_278015238.1">
    <property type="nucleotide sequence ID" value="NZ_CP121106.1"/>
</dbReference>
<sequence>MASAQGGLQMVIGDWSKVLVAAATLALAACGSEAPAEAVEDGALAGVEQEVPVMGPQKRILAFGDSLFAGYGVGLENSYPAKLQNALRARGTNAIVVNAGVSGDTTAAGRQRIAYTLDSQAVKPDLVIVELGGNDILRSLPPTETRANLDAILTEIRKRDIDVLVMGMRSPPNLGSVFSSEFDDIYPELANEHDAELVPFFLESIYTKRNLFQSDRIHPTVEGIEELVTDTVDEVEDALD</sequence>
<dbReference type="SUPFAM" id="SSF52266">
    <property type="entry name" value="SGNH hydrolase"/>
    <property type="match status" value="1"/>
</dbReference>
<dbReference type="EMBL" id="CP121106">
    <property type="protein sequence ID" value="WFL76472.1"/>
    <property type="molecule type" value="Genomic_DNA"/>
</dbReference>
<reference evidence="2 3" key="1">
    <citation type="submission" date="2023-03" db="EMBL/GenBank/DDBJ databases">
        <title>Altererythrobacter sp. CAU 1644 isolated from sand.</title>
        <authorList>
            <person name="Kim W."/>
        </authorList>
    </citation>
    <scope>NUCLEOTIDE SEQUENCE [LARGE SCALE GENOMIC DNA]</scope>
    <source>
        <strain evidence="2 3">CAU 1644</strain>
    </source>
</reference>
<dbReference type="InterPro" id="IPR036514">
    <property type="entry name" value="SGNH_hydro_sf"/>
</dbReference>
<dbReference type="Gene3D" id="3.40.50.1110">
    <property type="entry name" value="SGNH hydrolase"/>
    <property type="match status" value="1"/>
</dbReference>
<accession>A0ABY8FNN1</accession>
<dbReference type="Pfam" id="PF13472">
    <property type="entry name" value="Lipase_GDSL_2"/>
    <property type="match status" value="1"/>
</dbReference>
<dbReference type="InterPro" id="IPR051532">
    <property type="entry name" value="Ester_Hydrolysis_Enzymes"/>
</dbReference>
<evidence type="ECO:0000259" key="1">
    <source>
        <dbReference type="Pfam" id="PF13472"/>
    </source>
</evidence>
<gene>
    <name evidence="2" type="ORF">P7228_10730</name>
</gene>
<evidence type="ECO:0000313" key="2">
    <source>
        <dbReference type="EMBL" id="WFL76472.1"/>
    </source>
</evidence>
<proteinExistence type="predicted"/>
<dbReference type="PANTHER" id="PTHR30383:SF24">
    <property type="entry name" value="THIOESTERASE 1_PROTEASE 1_LYSOPHOSPHOLIPASE L1"/>
    <property type="match status" value="1"/>
</dbReference>
<dbReference type="CDD" id="cd01822">
    <property type="entry name" value="Lysophospholipase_L1_like"/>
    <property type="match status" value="1"/>
</dbReference>
<dbReference type="PANTHER" id="PTHR30383">
    <property type="entry name" value="THIOESTERASE 1/PROTEASE 1/LYSOPHOSPHOLIPASE L1"/>
    <property type="match status" value="1"/>
</dbReference>